<reference evidence="1" key="1">
    <citation type="journal article" date="2015" name="Genome Biol. Evol.">
        <title>Organellar Genomes of White Spruce (Picea glauca): Assembly and Annotation.</title>
        <authorList>
            <person name="Jackman S.D."/>
            <person name="Warren R.L."/>
            <person name="Gibb E.A."/>
            <person name="Vandervalk B.P."/>
            <person name="Mohamadi H."/>
            <person name="Chu J."/>
            <person name="Raymond A."/>
            <person name="Pleasance S."/>
            <person name="Coope R."/>
            <person name="Wildung M.R."/>
            <person name="Ritland C.E."/>
            <person name="Bousquet J."/>
            <person name="Jones S.J."/>
            <person name="Bohlmann J."/>
            <person name="Birol I."/>
        </authorList>
    </citation>
    <scope>NUCLEOTIDE SEQUENCE [LARGE SCALE GENOMIC DNA]</scope>
    <source>
        <tissue evidence="1">Flushing bud</tissue>
    </source>
</reference>
<dbReference type="AlphaFoldDB" id="A0A101LX21"/>
<sequence length="65" mass="7557">MSYENDTMSFSTLTPKVDKKEYDMAIDYFEVKQITLDMSIVRDEDRITFADASVKNVYSGYLRAV</sequence>
<geneLocation type="mitochondrion" evidence="1"/>
<accession>A0A101LX21</accession>
<name>A0A101LX21_PICGL</name>
<protein>
    <submittedName>
        <fullName evidence="1">Uncharacterized protein</fullName>
    </submittedName>
</protein>
<keyword evidence="1" id="KW-0496">Mitochondrion</keyword>
<proteinExistence type="predicted"/>
<organism evidence="1">
    <name type="scientific">Picea glauca</name>
    <name type="common">White spruce</name>
    <name type="synonym">Pinus glauca</name>
    <dbReference type="NCBI Taxonomy" id="3330"/>
    <lineage>
        <taxon>Eukaryota</taxon>
        <taxon>Viridiplantae</taxon>
        <taxon>Streptophyta</taxon>
        <taxon>Embryophyta</taxon>
        <taxon>Tracheophyta</taxon>
        <taxon>Spermatophyta</taxon>
        <taxon>Pinopsida</taxon>
        <taxon>Pinidae</taxon>
        <taxon>Conifers I</taxon>
        <taxon>Pinales</taxon>
        <taxon>Pinaceae</taxon>
        <taxon>Picea</taxon>
    </lineage>
</organism>
<evidence type="ECO:0000313" key="1">
    <source>
        <dbReference type="EMBL" id="KUM46947.1"/>
    </source>
</evidence>
<dbReference type="EMBL" id="LKAM01000009">
    <property type="protein sequence ID" value="KUM46947.1"/>
    <property type="molecule type" value="Genomic_DNA"/>
</dbReference>
<gene>
    <name evidence="1" type="ORF">ABT39_MTgene6402</name>
</gene>
<comment type="caution">
    <text evidence="1">The sequence shown here is derived from an EMBL/GenBank/DDBJ whole genome shotgun (WGS) entry which is preliminary data.</text>
</comment>